<dbReference type="PROSITE" id="PS50125">
    <property type="entry name" value="GUANYLATE_CYCLASE_2"/>
    <property type="match status" value="1"/>
</dbReference>
<evidence type="ECO:0000256" key="6">
    <source>
        <dbReference type="ARBA" id="ARBA00023239"/>
    </source>
</evidence>
<keyword evidence="3" id="KW-0547">Nucleotide-binding</keyword>
<organism evidence="8 9">
    <name type="scientific">Cymbomonas tetramitiformis</name>
    <dbReference type="NCBI Taxonomy" id="36881"/>
    <lineage>
        <taxon>Eukaryota</taxon>
        <taxon>Viridiplantae</taxon>
        <taxon>Chlorophyta</taxon>
        <taxon>Pyramimonadophyceae</taxon>
        <taxon>Pyramimonadales</taxon>
        <taxon>Pyramimonadaceae</taxon>
        <taxon>Cymbomonas</taxon>
    </lineage>
</organism>
<evidence type="ECO:0000259" key="7">
    <source>
        <dbReference type="PROSITE" id="PS50125"/>
    </source>
</evidence>
<reference evidence="8 9" key="1">
    <citation type="journal article" date="2015" name="Genome Biol. Evol.">
        <title>Comparative Genomics of a Bacterivorous Green Alga Reveals Evolutionary Causalities and Consequences of Phago-Mixotrophic Mode of Nutrition.</title>
        <authorList>
            <person name="Burns J.A."/>
            <person name="Paasch A."/>
            <person name="Narechania A."/>
            <person name="Kim E."/>
        </authorList>
    </citation>
    <scope>NUCLEOTIDE SEQUENCE [LARGE SCALE GENOMIC DNA]</scope>
    <source>
        <strain evidence="8 9">PLY_AMNH</strain>
    </source>
</reference>
<evidence type="ECO:0000256" key="4">
    <source>
        <dbReference type="ARBA" id="ARBA00022989"/>
    </source>
</evidence>
<dbReference type="Pfam" id="PF07714">
    <property type="entry name" value="PK_Tyr_Ser-Thr"/>
    <property type="match status" value="1"/>
</dbReference>
<dbReference type="InterPro" id="IPR011009">
    <property type="entry name" value="Kinase-like_dom_sf"/>
</dbReference>
<dbReference type="PANTHER" id="PTHR11920:SF335">
    <property type="entry name" value="GUANYLATE CYCLASE"/>
    <property type="match status" value="1"/>
</dbReference>
<feature type="domain" description="Guanylate cyclase" evidence="7">
    <location>
        <begin position="126"/>
        <end position="257"/>
    </location>
</feature>
<dbReference type="GO" id="GO:0035556">
    <property type="term" value="P:intracellular signal transduction"/>
    <property type="evidence" value="ECO:0007669"/>
    <property type="project" value="InterPro"/>
</dbReference>
<dbReference type="CDD" id="cd07302">
    <property type="entry name" value="CHD"/>
    <property type="match status" value="1"/>
</dbReference>
<dbReference type="EMBL" id="LGRX02002749">
    <property type="protein sequence ID" value="KAK3283488.1"/>
    <property type="molecule type" value="Genomic_DNA"/>
</dbReference>
<dbReference type="GO" id="GO:0007168">
    <property type="term" value="P:receptor guanylyl cyclase signaling pathway"/>
    <property type="evidence" value="ECO:0007669"/>
    <property type="project" value="TreeGrafter"/>
</dbReference>
<gene>
    <name evidence="8" type="ORF">CYMTET_8813</name>
</gene>
<dbReference type="GO" id="GO:0004383">
    <property type="term" value="F:guanylate cyclase activity"/>
    <property type="evidence" value="ECO:0007669"/>
    <property type="project" value="TreeGrafter"/>
</dbReference>
<dbReference type="SUPFAM" id="SSF55073">
    <property type="entry name" value="Nucleotide cyclase"/>
    <property type="match status" value="1"/>
</dbReference>
<dbReference type="InterPro" id="IPR029787">
    <property type="entry name" value="Nucleotide_cyclase"/>
</dbReference>
<dbReference type="Gene3D" id="1.10.510.10">
    <property type="entry name" value="Transferase(Phosphotransferase) domain 1"/>
    <property type="match status" value="1"/>
</dbReference>
<dbReference type="GO" id="GO:0001653">
    <property type="term" value="F:peptide receptor activity"/>
    <property type="evidence" value="ECO:0007669"/>
    <property type="project" value="TreeGrafter"/>
</dbReference>
<dbReference type="InterPro" id="IPR050401">
    <property type="entry name" value="Cyclic_nucleotide_synthase"/>
</dbReference>
<dbReference type="GO" id="GO:0000166">
    <property type="term" value="F:nucleotide binding"/>
    <property type="evidence" value="ECO:0007669"/>
    <property type="project" value="UniProtKB-KW"/>
</dbReference>
<dbReference type="PANTHER" id="PTHR11920">
    <property type="entry name" value="GUANYLYL CYCLASE"/>
    <property type="match status" value="1"/>
</dbReference>
<protein>
    <recommendedName>
        <fullName evidence="7">Guanylate cyclase domain-containing protein</fullName>
    </recommendedName>
</protein>
<keyword evidence="4" id="KW-1133">Transmembrane helix</keyword>
<evidence type="ECO:0000256" key="3">
    <source>
        <dbReference type="ARBA" id="ARBA00022741"/>
    </source>
</evidence>
<evidence type="ECO:0000313" key="9">
    <source>
        <dbReference type="Proteomes" id="UP001190700"/>
    </source>
</evidence>
<dbReference type="GO" id="GO:0005886">
    <property type="term" value="C:plasma membrane"/>
    <property type="evidence" value="ECO:0007669"/>
    <property type="project" value="TreeGrafter"/>
</dbReference>
<evidence type="ECO:0000256" key="5">
    <source>
        <dbReference type="ARBA" id="ARBA00023136"/>
    </source>
</evidence>
<keyword evidence="9" id="KW-1185">Reference proteome</keyword>
<evidence type="ECO:0000256" key="1">
    <source>
        <dbReference type="ARBA" id="ARBA00004167"/>
    </source>
</evidence>
<keyword evidence="6" id="KW-0456">Lyase</keyword>
<dbReference type="FunFam" id="3.30.70.1230:FF:000030">
    <property type="entry name" value="Si:ch211-215j19.12"/>
    <property type="match status" value="1"/>
</dbReference>
<comment type="caution">
    <text evidence="8">The sequence shown here is derived from an EMBL/GenBank/DDBJ whole genome shotgun (WGS) entry which is preliminary data.</text>
</comment>
<keyword evidence="5" id="KW-0472">Membrane</keyword>
<dbReference type="SUPFAM" id="SSF56112">
    <property type="entry name" value="Protein kinase-like (PK-like)"/>
    <property type="match status" value="1"/>
</dbReference>
<dbReference type="InterPro" id="IPR001054">
    <property type="entry name" value="A/G_cyclase"/>
</dbReference>
<dbReference type="SMART" id="SM00044">
    <property type="entry name" value="CYCc"/>
    <property type="match status" value="1"/>
</dbReference>
<comment type="subcellular location">
    <subcellularLocation>
        <location evidence="1">Membrane</location>
        <topology evidence="1">Single-pass membrane protein</topology>
    </subcellularLocation>
</comment>
<keyword evidence="2" id="KW-0812">Transmembrane</keyword>
<evidence type="ECO:0000256" key="2">
    <source>
        <dbReference type="ARBA" id="ARBA00022692"/>
    </source>
</evidence>
<evidence type="ECO:0000313" key="8">
    <source>
        <dbReference type="EMBL" id="KAK3283488.1"/>
    </source>
</evidence>
<dbReference type="AlphaFoldDB" id="A0AAE0LFM3"/>
<proteinExistence type="predicted"/>
<dbReference type="GO" id="GO:0004016">
    <property type="term" value="F:adenylate cyclase activity"/>
    <property type="evidence" value="ECO:0007669"/>
    <property type="project" value="TreeGrafter"/>
</dbReference>
<dbReference type="Gene3D" id="3.30.70.1230">
    <property type="entry name" value="Nucleotide cyclase"/>
    <property type="match status" value="1"/>
</dbReference>
<sequence>MLFEVFTRQEPYADMEATHVLYMVSKPLSPGEEPFRPSIPKKMPGVLQGLMRSCWAQDPAARPSFEQLQPLLQKLDTRVLQEWIGDIAGFKGKTAQQLVYDVFPPHIAETLKMGLKVEPEHHDCVTIFFSDIVGFTDISRQLQPVQVMDMLDRLYEGFDKLARERDVFKVETIGDAYMAVANLIKPEPKHAQNIAEFAMAAIEAARNTPVKIDQPELGTVNIRVGFHTGPVVSSVVGNLNPRFCLFGDTVNTASRMESNSEKGKIHASESAAEELQKHAPHIKLISRGEIPIKGKGTMTTYWVLNELDASVVPIPCSKSDAVADDVVNEFEGSYLGDSSFKSPIKEVITLEDINVDAHAI</sequence>
<dbReference type="Pfam" id="PF00211">
    <property type="entry name" value="Guanylate_cyc"/>
    <property type="match status" value="1"/>
</dbReference>
<dbReference type="GO" id="GO:0004672">
    <property type="term" value="F:protein kinase activity"/>
    <property type="evidence" value="ECO:0007669"/>
    <property type="project" value="InterPro"/>
</dbReference>
<dbReference type="Proteomes" id="UP001190700">
    <property type="component" value="Unassembled WGS sequence"/>
</dbReference>
<dbReference type="InterPro" id="IPR001245">
    <property type="entry name" value="Ser-Thr/Tyr_kinase_cat_dom"/>
</dbReference>
<name>A0AAE0LFM3_9CHLO</name>
<accession>A0AAE0LFM3</accession>